<dbReference type="GO" id="GO:0000139">
    <property type="term" value="C:Golgi membrane"/>
    <property type="evidence" value="ECO:0007669"/>
    <property type="project" value="UniProtKB-SubCell"/>
</dbReference>
<evidence type="ECO:0000256" key="11">
    <source>
        <dbReference type="ARBA" id="ARBA00023136"/>
    </source>
</evidence>
<comment type="subcellular location">
    <subcellularLocation>
        <location evidence="1 13">Golgi apparatus membrane</location>
        <topology evidence="1 13">Single-pass type II membrane protein</topology>
    </subcellularLocation>
</comment>
<evidence type="ECO:0000256" key="4">
    <source>
        <dbReference type="ARBA" id="ARBA00022676"/>
    </source>
</evidence>
<keyword evidence="7 13" id="KW-0735">Signal-anchor</keyword>
<evidence type="ECO:0000256" key="9">
    <source>
        <dbReference type="ARBA" id="ARBA00023034"/>
    </source>
</evidence>
<keyword evidence="10" id="KW-0443">Lipid metabolism</keyword>
<reference evidence="14" key="1">
    <citation type="thesis" date="2020" institute="ProQuest LLC" country="789 East Eisenhower Parkway, Ann Arbor, MI, USA">
        <title>Comparative Genomics and Chromosome Evolution.</title>
        <authorList>
            <person name="Mudd A.B."/>
        </authorList>
    </citation>
    <scope>NUCLEOTIDE SEQUENCE</scope>
    <source>
        <strain evidence="14">237g6f4</strain>
        <tissue evidence="14">Blood</tissue>
    </source>
</reference>
<dbReference type="Gene3D" id="3.90.550.50">
    <property type="match status" value="1"/>
</dbReference>
<evidence type="ECO:0000256" key="12">
    <source>
        <dbReference type="ARBA" id="ARBA00023180"/>
    </source>
</evidence>
<dbReference type="PANTHER" id="PTHR11214:SF378">
    <property type="entry name" value="BETA-1,3-GALACTOSYLTRANSFERASE 4"/>
    <property type="match status" value="1"/>
</dbReference>
<keyword evidence="9 13" id="KW-0333">Golgi apparatus</keyword>
<evidence type="ECO:0000313" key="14">
    <source>
        <dbReference type="EMBL" id="KAG8549099.1"/>
    </source>
</evidence>
<evidence type="ECO:0000256" key="7">
    <source>
        <dbReference type="ARBA" id="ARBA00022968"/>
    </source>
</evidence>
<comment type="pathway">
    <text evidence="2">Protein modification; protein glycosylation.</text>
</comment>
<protein>
    <recommendedName>
        <fullName evidence="13">Hexosyltransferase</fullName>
        <ecNumber evidence="13">2.4.1.-</ecNumber>
    </recommendedName>
</protein>
<sequence>MLLCPTACLRLLLLHRRRWPLLFLGVSLILFFQVSGYLEELFSGILSIFYSTQSYVSPRVLNVPIPPFLLSPASTCSSPPFLLILVSSAPTHRDRRDAIRQTWGGLASATASSSLTLFVLAVPKSPEERAALMHEAVTHRDMIQANFTDSYRNLTLKTITGLTWALEKCRGARYLLKTDDDVFVNTLILTRFLRGESGPQYMGRLHWHVRPDRDPDSRHYVPQKLYDGKYFPPYCSGTGYILSYGAAGLILEQVRSGPWPPLEDVYVGILAQAAGIAPRHIAKIAGSMSVPHSTCCYRTMFTSHGMTPKGMQEAWNMLKEAAEHWCPPLVMFYCKVFGQLVENGEGVH</sequence>
<comment type="similarity">
    <text evidence="3 13">Belongs to the glycosyltransferase 31 family.</text>
</comment>
<dbReference type="FunFam" id="3.90.550.50:FF:000001">
    <property type="entry name" value="Hexosyltransferase"/>
    <property type="match status" value="1"/>
</dbReference>
<evidence type="ECO:0000256" key="2">
    <source>
        <dbReference type="ARBA" id="ARBA00004922"/>
    </source>
</evidence>
<dbReference type="EMBL" id="WNYA01000253">
    <property type="protein sequence ID" value="KAG8549099.1"/>
    <property type="molecule type" value="Genomic_DNA"/>
</dbReference>
<dbReference type="InterPro" id="IPR002659">
    <property type="entry name" value="Glyco_trans_31"/>
</dbReference>
<dbReference type="EMBL" id="WNYA01000253">
    <property type="protein sequence ID" value="KAG8549098.1"/>
    <property type="molecule type" value="Genomic_DNA"/>
</dbReference>
<evidence type="ECO:0000256" key="1">
    <source>
        <dbReference type="ARBA" id="ARBA00004323"/>
    </source>
</evidence>
<keyword evidence="5" id="KW-0808">Transferase</keyword>
<keyword evidence="4 13" id="KW-0328">Glycosyltransferase</keyword>
<dbReference type="GO" id="GO:0006493">
    <property type="term" value="P:protein O-linked glycosylation"/>
    <property type="evidence" value="ECO:0007669"/>
    <property type="project" value="TreeGrafter"/>
</dbReference>
<comment type="caution">
    <text evidence="14">The sequence shown here is derived from an EMBL/GenBank/DDBJ whole genome shotgun (WGS) entry which is preliminary data.</text>
</comment>
<evidence type="ECO:0000256" key="5">
    <source>
        <dbReference type="ARBA" id="ARBA00022679"/>
    </source>
</evidence>
<evidence type="ECO:0000256" key="6">
    <source>
        <dbReference type="ARBA" id="ARBA00022692"/>
    </source>
</evidence>
<accession>A0AAV6ZI37</accession>
<evidence type="ECO:0000256" key="10">
    <source>
        <dbReference type="ARBA" id="ARBA00023098"/>
    </source>
</evidence>
<keyword evidence="8 13" id="KW-1133">Transmembrane helix</keyword>
<evidence type="ECO:0000256" key="8">
    <source>
        <dbReference type="ARBA" id="ARBA00022989"/>
    </source>
</evidence>
<dbReference type="EC" id="2.4.1.-" evidence="13"/>
<evidence type="ECO:0000313" key="15">
    <source>
        <dbReference type="Proteomes" id="UP000824782"/>
    </source>
</evidence>
<dbReference type="AlphaFoldDB" id="A0AAV6ZI37"/>
<gene>
    <name evidence="14" type="ORF">GDO81_022781</name>
</gene>
<keyword evidence="6 13" id="KW-0812">Transmembrane</keyword>
<dbReference type="PANTHER" id="PTHR11214">
    <property type="entry name" value="BETA-1,3-N-ACETYLGLUCOSAMINYLTRANSFERASE"/>
    <property type="match status" value="1"/>
</dbReference>
<evidence type="ECO:0000256" key="3">
    <source>
        <dbReference type="ARBA" id="ARBA00008661"/>
    </source>
</evidence>
<dbReference type="GO" id="GO:0006629">
    <property type="term" value="P:lipid metabolic process"/>
    <property type="evidence" value="ECO:0007669"/>
    <property type="project" value="UniProtKB-KW"/>
</dbReference>
<feature type="transmembrane region" description="Helical" evidence="13">
    <location>
        <begin position="21"/>
        <end position="49"/>
    </location>
</feature>
<keyword evidence="12" id="KW-0325">Glycoprotein</keyword>
<dbReference type="Proteomes" id="UP000824782">
    <property type="component" value="Unassembled WGS sequence"/>
</dbReference>
<keyword evidence="15" id="KW-1185">Reference proteome</keyword>
<proteinExistence type="inferred from homology"/>
<keyword evidence="11 13" id="KW-0472">Membrane</keyword>
<name>A0AAV6ZI37_ENGPU</name>
<organism evidence="14 15">
    <name type="scientific">Engystomops pustulosus</name>
    <name type="common">Tungara frog</name>
    <name type="synonym">Physalaemus pustulosus</name>
    <dbReference type="NCBI Taxonomy" id="76066"/>
    <lineage>
        <taxon>Eukaryota</taxon>
        <taxon>Metazoa</taxon>
        <taxon>Chordata</taxon>
        <taxon>Craniata</taxon>
        <taxon>Vertebrata</taxon>
        <taxon>Euteleostomi</taxon>
        <taxon>Amphibia</taxon>
        <taxon>Batrachia</taxon>
        <taxon>Anura</taxon>
        <taxon>Neobatrachia</taxon>
        <taxon>Hyloidea</taxon>
        <taxon>Leptodactylidae</taxon>
        <taxon>Leiuperinae</taxon>
        <taxon>Engystomops</taxon>
    </lineage>
</organism>
<dbReference type="GO" id="GO:0016758">
    <property type="term" value="F:hexosyltransferase activity"/>
    <property type="evidence" value="ECO:0007669"/>
    <property type="project" value="InterPro"/>
</dbReference>
<evidence type="ECO:0000256" key="13">
    <source>
        <dbReference type="RuleBase" id="RU363063"/>
    </source>
</evidence>
<dbReference type="Pfam" id="PF01762">
    <property type="entry name" value="Galactosyl_T"/>
    <property type="match status" value="1"/>
</dbReference>